<dbReference type="CDD" id="cd00209">
    <property type="entry name" value="DHFR"/>
    <property type="match status" value="1"/>
</dbReference>
<dbReference type="PRINTS" id="PR00070">
    <property type="entry name" value="DHFR"/>
</dbReference>
<evidence type="ECO:0000256" key="1">
    <source>
        <dbReference type="ARBA" id="ARBA00004903"/>
    </source>
</evidence>
<dbReference type="Pfam" id="PF00186">
    <property type="entry name" value="DHFR_1"/>
    <property type="match status" value="1"/>
</dbReference>
<dbReference type="GO" id="GO:0046654">
    <property type="term" value="P:tetrahydrofolate biosynthetic process"/>
    <property type="evidence" value="ECO:0007669"/>
    <property type="project" value="UniProtKB-UniPathway"/>
</dbReference>
<keyword evidence="5 8" id="KW-0521">NADP</keyword>
<comment type="catalytic activity">
    <reaction evidence="8">
        <text>(6S)-5,6,7,8-tetrahydrofolate + NADP(+) = 7,8-dihydrofolate + NADPH + H(+)</text>
        <dbReference type="Rhea" id="RHEA:15009"/>
        <dbReference type="ChEBI" id="CHEBI:15378"/>
        <dbReference type="ChEBI" id="CHEBI:57451"/>
        <dbReference type="ChEBI" id="CHEBI:57453"/>
        <dbReference type="ChEBI" id="CHEBI:57783"/>
        <dbReference type="ChEBI" id="CHEBI:58349"/>
        <dbReference type="EC" id="1.5.1.3"/>
    </reaction>
</comment>
<comment type="similarity">
    <text evidence="2 8 9">Belongs to the dihydrofolate reductase family.</text>
</comment>
<dbReference type="AlphaFoldDB" id="A0A4P6EY99"/>
<dbReference type="GO" id="GO:0046655">
    <property type="term" value="P:folic acid metabolic process"/>
    <property type="evidence" value="ECO:0007669"/>
    <property type="project" value="TreeGrafter"/>
</dbReference>
<evidence type="ECO:0000256" key="4">
    <source>
        <dbReference type="ARBA" id="ARBA00022563"/>
    </source>
</evidence>
<sequence>MIAAIDQHNAIGVENGLPWRLPADMAYFVRMTTGKPVLMGRKTFESFGSKPLRNRRNVILTRQDGVVYEGAETVSSIEQALQLMHADEEWMVIGGAEIYELFMPYADKLLLTEIATAVERADAFFPEVKSSEWKLAGSEQGIQDEKNPYVYFFQTYIRL</sequence>
<proteinExistence type="inferred from homology"/>
<evidence type="ECO:0000313" key="11">
    <source>
        <dbReference type="EMBL" id="QAY68380.1"/>
    </source>
</evidence>
<evidence type="ECO:0000256" key="2">
    <source>
        <dbReference type="ARBA" id="ARBA00009539"/>
    </source>
</evidence>
<dbReference type="EMBL" id="CP035492">
    <property type="protein sequence ID" value="QAY68380.1"/>
    <property type="molecule type" value="Genomic_DNA"/>
</dbReference>
<gene>
    <name evidence="11" type="ORF">ET464_06060</name>
</gene>
<dbReference type="EC" id="1.5.1.3" evidence="3 8"/>
<keyword evidence="12" id="KW-1185">Reference proteome</keyword>
<dbReference type="SUPFAM" id="SSF53597">
    <property type="entry name" value="Dihydrofolate reductase-like"/>
    <property type="match status" value="1"/>
</dbReference>
<evidence type="ECO:0000256" key="5">
    <source>
        <dbReference type="ARBA" id="ARBA00022857"/>
    </source>
</evidence>
<evidence type="ECO:0000256" key="6">
    <source>
        <dbReference type="ARBA" id="ARBA00023002"/>
    </source>
</evidence>
<evidence type="ECO:0000256" key="7">
    <source>
        <dbReference type="ARBA" id="ARBA00025067"/>
    </source>
</evidence>
<comment type="function">
    <text evidence="7 8">Key enzyme in folate metabolism. Catalyzes an essential reaction for de novo glycine and purine synthesis, and for DNA precursor synthesis.</text>
</comment>
<protein>
    <recommendedName>
        <fullName evidence="3 8">Dihydrofolate reductase</fullName>
        <ecNumber evidence="3 8">1.5.1.3</ecNumber>
    </recommendedName>
</protein>
<dbReference type="PIRSF" id="PIRSF000194">
    <property type="entry name" value="DHFR"/>
    <property type="match status" value="1"/>
</dbReference>
<dbReference type="Proteomes" id="UP000293568">
    <property type="component" value="Chromosome"/>
</dbReference>
<evidence type="ECO:0000256" key="9">
    <source>
        <dbReference type="RuleBase" id="RU004474"/>
    </source>
</evidence>
<reference evidence="11 12" key="1">
    <citation type="submission" date="2019-01" db="EMBL/GenBank/DDBJ databases">
        <title>Genome sequencing of strain FW100M-2.</title>
        <authorList>
            <person name="Heo J."/>
            <person name="Kim S.-J."/>
            <person name="Kim J.-S."/>
            <person name="Hong S.-B."/>
            <person name="Kwon S.-W."/>
        </authorList>
    </citation>
    <scope>NUCLEOTIDE SEQUENCE [LARGE SCALE GENOMIC DNA]</scope>
    <source>
        <strain evidence="11 12">FW100M-2</strain>
    </source>
</reference>
<keyword evidence="4 8" id="KW-0554">One-carbon metabolism</keyword>
<dbReference type="GO" id="GO:0005829">
    <property type="term" value="C:cytosol"/>
    <property type="evidence" value="ECO:0007669"/>
    <property type="project" value="TreeGrafter"/>
</dbReference>
<dbReference type="InterPro" id="IPR024072">
    <property type="entry name" value="DHFR-like_dom_sf"/>
</dbReference>
<dbReference type="PANTHER" id="PTHR48069:SF3">
    <property type="entry name" value="DIHYDROFOLATE REDUCTASE"/>
    <property type="match status" value="1"/>
</dbReference>
<dbReference type="InterPro" id="IPR012259">
    <property type="entry name" value="DHFR"/>
</dbReference>
<dbReference type="PANTHER" id="PTHR48069">
    <property type="entry name" value="DIHYDROFOLATE REDUCTASE"/>
    <property type="match status" value="1"/>
</dbReference>
<dbReference type="GO" id="GO:0004146">
    <property type="term" value="F:dihydrofolate reductase activity"/>
    <property type="evidence" value="ECO:0007669"/>
    <property type="project" value="UniProtKB-EC"/>
</dbReference>
<dbReference type="OrthoDB" id="9804315at2"/>
<evidence type="ECO:0000256" key="3">
    <source>
        <dbReference type="ARBA" id="ARBA00012856"/>
    </source>
</evidence>
<dbReference type="FunFam" id="3.40.430.10:FF:000001">
    <property type="entry name" value="Dihydrofolate reductase"/>
    <property type="match status" value="1"/>
</dbReference>
<dbReference type="InterPro" id="IPR001796">
    <property type="entry name" value="DHFR_dom"/>
</dbReference>
<dbReference type="KEGG" id="pprt:ET464_06060"/>
<dbReference type="PROSITE" id="PS00075">
    <property type="entry name" value="DHFR_1"/>
    <property type="match status" value="1"/>
</dbReference>
<evidence type="ECO:0000256" key="8">
    <source>
        <dbReference type="PIRNR" id="PIRNR000194"/>
    </source>
</evidence>
<organism evidence="11 12">
    <name type="scientific">Paenibacillus protaetiae</name>
    <dbReference type="NCBI Taxonomy" id="2509456"/>
    <lineage>
        <taxon>Bacteria</taxon>
        <taxon>Bacillati</taxon>
        <taxon>Bacillota</taxon>
        <taxon>Bacilli</taxon>
        <taxon>Bacillales</taxon>
        <taxon>Paenibacillaceae</taxon>
        <taxon>Paenibacillus</taxon>
    </lineage>
</organism>
<name>A0A4P6EY99_9BACL</name>
<dbReference type="UniPathway" id="UPA00077">
    <property type="reaction ID" value="UER00158"/>
</dbReference>
<dbReference type="PROSITE" id="PS51330">
    <property type="entry name" value="DHFR_2"/>
    <property type="match status" value="1"/>
</dbReference>
<accession>A0A4P6EY99</accession>
<dbReference type="GO" id="GO:0070401">
    <property type="term" value="F:NADP+ binding"/>
    <property type="evidence" value="ECO:0007669"/>
    <property type="project" value="UniProtKB-ARBA"/>
</dbReference>
<evidence type="ECO:0000259" key="10">
    <source>
        <dbReference type="PROSITE" id="PS51330"/>
    </source>
</evidence>
<dbReference type="InterPro" id="IPR017925">
    <property type="entry name" value="DHFR_CS"/>
</dbReference>
<comment type="pathway">
    <text evidence="1 8">Cofactor biosynthesis; tetrahydrofolate biosynthesis; 5,6,7,8-tetrahydrofolate from 7,8-dihydrofolate: step 1/1.</text>
</comment>
<feature type="domain" description="DHFR" evidence="10">
    <location>
        <begin position="1"/>
        <end position="158"/>
    </location>
</feature>
<dbReference type="Gene3D" id="3.40.430.10">
    <property type="entry name" value="Dihydrofolate Reductase, subunit A"/>
    <property type="match status" value="1"/>
</dbReference>
<evidence type="ECO:0000313" key="12">
    <source>
        <dbReference type="Proteomes" id="UP000293568"/>
    </source>
</evidence>
<keyword evidence="6 8" id="KW-0560">Oxidoreductase</keyword>
<dbReference type="GO" id="GO:0006730">
    <property type="term" value="P:one-carbon metabolic process"/>
    <property type="evidence" value="ECO:0007669"/>
    <property type="project" value="UniProtKB-KW"/>
</dbReference>
<dbReference type="GO" id="GO:0046452">
    <property type="term" value="P:dihydrofolate metabolic process"/>
    <property type="evidence" value="ECO:0007669"/>
    <property type="project" value="TreeGrafter"/>
</dbReference>